<evidence type="ECO:0000313" key="10">
    <source>
        <dbReference type="Proteomes" id="UP001298753"/>
    </source>
</evidence>
<reference evidence="9 10" key="1">
    <citation type="submission" date="2021-10" db="EMBL/GenBank/DDBJ databases">
        <title>Anaerobic single-cell dispensing facilitates the cultivation of human gut bacteria.</title>
        <authorList>
            <person name="Afrizal A."/>
        </authorList>
    </citation>
    <scope>NUCLEOTIDE SEQUENCE [LARGE SCALE GENOMIC DNA]</scope>
    <source>
        <strain evidence="9 10">CLA-AA-H270</strain>
    </source>
</reference>
<dbReference type="EMBL" id="JAJEPX010000002">
    <property type="protein sequence ID" value="MCC2175835.1"/>
    <property type="molecule type" value="Genomic_DNA"/>
</dbReference>
<dbReference type="InterPro" id="IPR044068">
    <property type="entry name" value="CB"/>
</dbReference>
<dbReference type="PROSITE" id="PS51900">
    <property type="entry name" value="CB"/>
    <property type="match status" value="1"/>
</dbReference>
<keyword evidence="3" id="KW-0229">DNA integration</keyword>
<evidence type="ECO:0000259" key="7">
    <source>
        <dbReference type="PROSITE" id="PS51898"/>
    </source>
</evidence>
<dbReference type="InterPro" id="IPR002104">
    <property type="entry name" value="Integrase_catalytic"/>
</dbReference>
<dbReference type="InterPro" id="IPR050090">
    <property type="entry name" value="Tyrosine_recombinase_XerCD"/>
</dbReference>
<feature type="domain" description="Tyr recombinase" evidence="7">
    <location>
        <begin position="137"/>
        <end position="336"/>
    </location>
</feature>
<dbReference type="Proteomes" id="UP001298753">
    <property type="component" value="Unassembled WGS sequence"/>
</dbReference>
<evidence type="ECO:0000256" key="3">
    <source>
        <dbReference type="ARBA" id="ARBA00022908"/>
    </source>
</evidence>
<organism evidence="9 10">
    <name type="scientific">Agathobaculum butyriciproducens</name>
    <dbReference type="NCBI Taxonomy" id="1628085"/>
    <lineage>
        <taxon>Bacteria</taxon>
        <taxon>Bacillati</taxon>
        <taxon>Bacillota</taxon>
        <taxon>Clostridia</taxon>
        <taxon>Eubacteriales</taxon>
        <taxon>Butyricicoccaceae</taxon>
        <taxon>Agathobaculum</taxon>
    </lineage>
</organism>
<dbReference type="CDD" id="cd01189">
    <property type="entry name" value="INT_ICEBs1_C_like"/>
    <property type="match status" value="1"/>
</dbReference>
<evidence type="ECO:0000256" key="1">
    <source>
        <dbReference type="ARBA" id="ARBA00003283"/>
    </source>
</evidence>
<evidence type="ECO:0000313" key="9">
    <source>
        <dbReference type="EMBL" id="MCC2175835.1"/>
    </source>
</evidence>
<dbReference type="InterPro" id="IPR011010">
    <property type="entry name" value="DNA_brk_join_enz"/>
</dbReference>
<keyword evidence="4 6" id="KW-0238">DNA-binding</keyword>
<comment type="similarity">
    <text evidence="2">Belongs to the 'phage' integrase family.</text>
</comment>
<dbReference type="Pfam" id="PF00589">
    <property type="entry name" value="Phage_integrase"/>
    <property type="match status" value="1"/>
</dbReference>
<evidence type="ECO:0000256" key="6">
    <source>
        <dbReference type="PROSITE-ProRule" id="PRU01248"/>
    </source>
</evidence>
<evidence type="ECO:0000256" key="4">
    <source>
        <dbReference type="ARBA" id="ARBA00023125"/>
    </source>
</evidence>
<dbReference type="AlphaFoldDB" id="A0AAW4VSL3"/>
<name>A0AAW4VSL3_9FIRM</name>
<dbReference type="Pfam" id="PF14659">
    <property type="entry name" value="Phage_int_SAM_3"/>
    <property type="match status" value="1"/>
</dbReference>
<dbReference type="InterPro" id="IPR010998">
    <property type="entry name" value="Integrase_recombinase_N"/>
</dbReference>
<comment type="function">
    <text evidence="1">Site-specific tyrosine recombinase, which acts by catalyzing the cutting and rejoining of the recombining DNA molecules.</text>
</comment>
<keyword evidence="10" id="KW-1185">Reference proteome</keyword>
<dbReference type="GeneID" id="98660695"/>
<dbReference type="RefSeq" id="WP_227600030.1">
    <property type="nucleotide sequence ID" value="NZ_JAJEPX010000002.1"/>
</dbReference>
<dbReference type="PANTHER" id="PTHR30349">
    <property type="entry name" value="PHAGE INTEGRASE-RELATED"/>
    <property type="match status" value="1"/>
</dbReference>
<gene>
    <name evidence="9" type="ORF">LKD22_01600</name>
</gene>
<dbReference type="Gene3D" id="1.10.150.130">
    <property type="match status" value="1"/>
</dbReference>
<proteinExistence type="inferred from homology"/>
<keyword evidence="5" id="KW-0233">DNA recombination</keyword>
<dbReference type="Gene3D" id="1.10.443.10">
    <property type="entry name" value="Intergrase catalytic core"/>
    <property type="match status" value="1"/>
</dbReference>
<dbReference type="GO" id="GO:0006310">
    <property type="term" value="P:DNA recombination"/>
    <property type="evidence" value="ECO:0007669"/>
    <property type="project" value="UniProtKB-KW"/>
</dbReference>
<dbReference type="GO" id="GO:0003677">
    <property type="term" value="F:DNA binding"/>
    <property type="evidence" value="ECO:0007669"/>
    <property type="project" value="UniProtKB-UniRule"/>
</dbReference>
<protein>
    <submittedName>
        <fullName evidence="9">Site-specific integrase</fullName>
    </submittedName>
</protein>
<evidence type="ECO:0000256" key="5">
    <source>
        <dbReference type="ARBA" id="ARBA00023172"/>
    </source>
</evidence>
<dbReference type="PROSITE" id="PS51898">
    <property type="entry name" value="TYR_RECOMBINASE"/>
    <property type="match status" value="1"/>
</dbReference>
<evidence type="ECO:0000259" key="8">
    <source>
        <dbReference type="PROSITE" id="PS51900"/>
    </source>
</evidence>
<dbReference type="InterPro" id="IPR013762">
    <property type="entry name" value="Integrase-like_cat_sf"/>
</dbReference>
<dbReference type="PANTHER" id="PTHR30349:SF64">
    <property type="entry name" value="PROPHAGE INTEGRASE INTD-RELATED"/>
    <property type="match status" value="1"/>
</dbReference>
<evidence type="ECO:0000256" key="2">
    <source>
        <dbReference type="ARBA" id="ARBA00008857"/>
    </source>
</evidence>
<accession>A0AAW4VSL3</accession>
<comment type="caution">
    <text evidence="9">The sequence shown here is derived from an EMBL/GenBank/DDBJ whole genome shotgun (WGS) entry which is preliminary data.</text>
</comment>
<sequence length="344" mass="39804">MENIRIYEEDGYIHFIMRPEDLMRLRYSTESKTPFADFMDRWLTQMKTQVRENTMDGYRYAFEKHIKPFFTARGTTLATARPMDFQDFVNLKFDQGLSPTSIVKFHSIMHKCLKYAVALQIIPTNPSDNVMLPKRTRFRGQVYDRTQINIFLAAALQSPAEAAFVLAATYGLRRSECAGLRWCAVDFRARSMVINHTAVLSSGRVIYADSVKTKSSYRTLPLSDSLRRYLTDLRRRQNANRKKYGKAYCQSDYVCCREDGSPLRPDYISREFERVCRRACLPRIRFHDLRHSVATILLQQGFSLKQIQDWLGHSDISTTANVYAHVPYVEKVSIAKSATPIIGN</sequence>
<feature type="domain" description="Core-binding (CB)" evidence="8">
    <location>
        <begin position="33"/>
        <end position="117"/>
    </location>
</feature>
<dbReference type="InterPro" id="IPR004107">
    <property type="entry name" value="Integrase_SAM-like_N"/>
</dbReference>
<dbReference type="GO" id="GO:0015074">
    <property type="term" value="P:DNA integration"/>
    <property type="evidence" value="ECO:0007669"/>
    <property type="project" value="UniProtKB-KW"/>
</dbReference>
<dbReference type="SUPFAM" id="SSF56349">
    <property type="entry name" value="DNA breaking-rejoining enzymes"/>
    <property type="match status" value="1"/>
</dbReference>